<evidence type="ECO:0000313" key="4">
    <source>
        <dbReference type="RefSeq" id="XP_020548614.1"/>
    </source>
</evidence>
<proteinExistence type="predicted"/>
<name>A0A8M8UXE5_SESIN</name>
<sequence>MRVSPTLILLPLFFVSFLLLVSIHAKAEDVCANVDCVKGTCVPYNSSILGFDCECYSGWKKVQIGPITFPTCVIPNCTLKLQCGNGAPPSPPPPAAAPPPFNLLSPCNLVWCGDGSCVANGTGYYCQCNEGSTNLFNLTTLACFKGCSFGADCSGLGLNLHSLPPPPPPSSNGTLGLAPPPPPSPPNGSEKMSKCSRSCDILNMLFLSSTIIGLVLHL</sequence>
<protein>
    <submittedName>
        <fullName evidence="4">Uncharacterized protein LOC110011766 isoform X1</fullName>
    </submittedName>
</protein>
<evidence type="ECO:0000256" key="2">
    <source>
        <dbReference type="SAM" id="SignalP"/>
    </source>
</evidence>
<reference evidence="4" key="1">
    <citation type="submission" date="2025-08" db="UniProtKB">
        <authorList>
            <consortium name="RefSeq"/>
        </authorList>
    </citation>
    <scope>IDENTIFICATION</scope>
</reference>
<dbReference type="KEGG" id="sind:110011766"/>
<dbReference type="PANTHER" id="PTHR33881:SF17">
    <property type="entry name" value="EGF-LIKE DOMAIN-CONTAINING PROTEIN"/>
    <property type="match status" value="1"/>
</dbReference>
<keyword evidence="3" id="KW-1185">Reference proteome</keyword>
<keyword evidence="2" id="KW-0732">Signal</keyword>
<dbReference type="OrthoDB" id="1933729at2759"/>
<evidence type="ECO:0000256" key="1">
    <source>
        <dbReference type="SAM" id="MobiDB-lite"/>
    </source>
</evidence>
<accession>A0A8M8UXE5</accession>
<feature type="region of interest" description="Disordered" evidence="1">
    <location>
        <begin position="164"/>
        <end position="192"/>
    </location>
</feature>
<feature type="signal peptide" evidence="2">
    <location>
        <begin position="1"/>
        <end position="27"/>
    </location>
</feature>
<evidence type="ECO:0000313" key="3">
    <source>
        <dbReference type="Proteomes" id="UP000504604"/>
    </source>
</evidence>
<dbReference type="GeneID" id="110011766"/>
<organism evidence="3 4">
    <name type="scientific">Sesamum indicum</name>
    <name type="common">Oriental sesame</name>
    <name type="synonym">Sesamum orientale</name>
    <dbReference type="NCBI Taxonomy" id="4182"/>
    <lineage>
        <taxon>Eukaryota</taxon>
        <taxon>Viridiplantae</taxon>
        <taxon>Streptophyta</taxon>
        <taxon>Embryophyta</taxon>
        <taxon>Tracheophyta</taxon>
        <taxon>Spermatophyta</taxon>
        <taxon>Magnoliopsida</taxon>
        <taxon>eudicotyledons</taxon>
        <taxon>Gunneridae</taxon>
        <taxon>Pentapetalae</taxon>
        <taxon>asterids</taxon>
        <taxon>lamiids</taxon>
        <taxon>Lamiales</taxon>
        <taxon>Pedaliaceae</taxon>
        <taxon>Sesamum</taxon>
    </lineage>
</organism>
<feature type="chain" id="PRO_5035422610" evidence="2">
    <location>
        <begin position="28"/>
        <end position="218"/>
    </location>
</feature>
<gene>
    <name evidence="4" type="primary">LOC110011766</name>
</gene>
<dbReference type="Proteomes" id="UP000504604">
    <property type="component" value="Linkage group LG3"/>
</dbReference>
<dbReference type="PANTHER" id="PTHR33881">
    <property type="entry name" value="NEUROGENIC LOCUS NOTCH-LIKE PROTEIN"/>
    <property type="match status" value="1"/>
</dbReference>
<dbReference type="RefSeq" id="XP_020548614.1">
    <property type="nucleotide sequence ID" value="XM_020692955.1"/>
</dbReference>
<dbReference type="AlphaFoldDB" id="A0A8M8UXE5"/>